<proteinExistence type="predicted"/>
<organism evidence="2 3">
    <name type="scientific">Rugosimonospora africana</name>
    <dbReference type="NCBI Taxonomy" id="556532"/>
    <lineage>
        <taxon>Bacteria</taxon>
        <taxon>Bacillati</taxon>
        <taxon>Actinomycetota</taxon>
        <taxon>Actinomycetes</taxon>
        <taxon>Micromonosporales</taxon>
        <taxon>Micromonosporaceae</taxon>
        <taxon>Rugosimonospora</taxon>
    </lineage>
</organism>
<dbReference type="EMBL" id="BONZ01000013">
    <property type="protein sequence ID" value="GIH13195.1"/>
    <property type="molecule type" value="Genomic_DNA"/>
</dbReference>
<accession>A0A8J3VNP0</accession>
<evidence type="ECO:0008006" key="4">
    <source>
        <dbReference type="Google" id="ProtNLM"/>
    </source>
</evidence>
<feature type="transmembrane region" description="Helical" evidence="1">
    <location>
        <begin position="60"/>
        <end position="81"/>
    </location>
</feature>
<evidence type="ECO:0000313" key="2">
    <source>
        <dbReference type="EMBL" id="GIH13195.1"/>
    </source>
</evidence>
<keyword evidence="3" id="KW-1185">Reference proteome</keyword>
<dbReference type="AlphaFoldDB" id="A0A8J3VNP0"/>
<dbReference type="InterPro" id="IPR012340">
    <property type="entry name" value="NA-bd_OB-fold"/>
</dbReference>
<feature type="transmembrane region" description="Helical" evidence="1">
    <location>
        <begin position="87"/>
        <end position="107"/>
    </location>
</feature>
<keyword evidence="1" id="KW-0472">Membrane</keyword>
<dbReference type="Proteomes" id="UP000642748">
    <property type="component" value="Unassembled WGS sequence"/>
</dbReference>
<evidence type="ECO:0000313" key="3">
    <source>
        <dbReference type="Proteomes" id="UP000642748"/>
    </source>
</evidence>
<dbReference type="Gene3D" id="2.40.50.140">
    <property type="entry name" value="Nucleic acid-binding proteins"/>
    <property type="match status" value="1"/>
</dbReference>
<keyword evidence="1" id="KW-0812">Transmembrane</keyword>
<name>A0A8J3VNP0_9ACTN</name>
<evidence type="ECO:0000256" key="1">
    <source>
        <dbReference type="SAM" id="Phobius"/>
    </source>
</evidence>
<keyword evidence="1" id="KW-1133">Transmembrane helix</keyword>
<comment type="caution">
    <text evidence="2">The sequence shown here is derived from an EMBL/GenBank/DDBJ whole genome shotgun (WGS) entry which is preliminary data.</text>
</comment>
<gene>
    <name evidence="2" type="ORF">Raf01_13670</name>
</gene>
<protein>
    <recommendedName>
        <fullName evidence="4">NfeD-like C-terminal domain-containing protein</fullName>
    </recommendedName>
</protein>
<feature type="transmembrane region" description="Helical" evidence="1">
    <location>
        <begin position="6"/>
        <end position="24"/>
    </location>
</feature>
<sequence length="199" mass="19694">MSALVVTFLIIGGFALLLLILALLGGGHLHVGHLGFGHLDGGHLHLGDAGGGHGGADLSLPVIAGFLGAFGFGGAIVAAVLPGHGAVTVLAAVVVGLLAAVPTAWLAGRLVHAAINMSTDATLESDHLLGATGVVVTPVPSAGYGEVRLSVAGQHMKFNARCDRPLPLGTPVFVIGVPSPSSVQVEETPPITDGTLSAP</sequence>
<reference evidence="2" key="1">
    <citation type="submission" date="2021-01" db="EMBL/GenBank/DDBJ databases">
        <title>Whole genome shotgun sequence of Rugosimonospora africana NBRC 104875.</title>
        <authorList>
            <person name="Komaki H."/>
            <person name="Tamura T."/>
        </authorList>
    </citation>
    <scope>NUCLEOTIDE SEQUENCE</scope>
    <source>
        <strain evidence="2">NBRC 104875</strain>
    </source>
</reference>